<dbReference type="GO" id="GO:0071949">
    <property type="term" value="F:FAD binding"/>
    <property type="evidence" value="ECO:0007669"/>
    <property type="project" value="TreeGrafter"/>
</dbReference>
<evidence type="ECO:0000259" key="9">
    <source>
        <dbReference type="Pfam" id="PF00175"/>
    </source>
</evidence>
<evidence type="ECO:0000256" key="7">
    <source>
        <dbReference type="ARBA" id="ARBA00023136"/>
    </source>
</evidence>
<feature type="binding site" evidence="8">
    <location>
        <position position="41"/>
    </location>
    <ligand>
        <name>FAD</name>
        <dbReference type="ChEBI" id="CHEBI:57692"/>
    </ligand>
</feature>
<feature type="binding site" evidence="8">
    <location>
        <position position="42"/>
    </location>
    <ligand>
        <name>FAD</name>
        <dbReference type="ChEBI" id="CHEBI:57692"/>
    </ligand>
</feature>
<dbReference type="InterPro" id="IPR001433">
    <property type="entry name" value="OxRdtase_FAD/NAD-bd"/>
</dbReference>
<keyword evidence="12" id="KW-1185">Reference proteome</keyword>
<feature type="binding site" evidence="8">
    <location>
        <position position="31"/>
    </location>
    <ligand>
        <name>FAD</name>
        <dbReference type="ChEBI" id="CHEBI:57692"/>
    </ligand>
</feature>
<dbReference type="SUPFAM" id="SSF52343">
    <property type="entry name" value="Ferredoxin reductase-like, C-terminal NADP-linked domain"/>
    <property type="match status" value="1"/>
</dbReference>
<keyword evidence="5 8" id="KW-0274">FAD</keyword>
<comment type="subcellular location">
    <subcellularLocation>
        <location evidence="2">Membrane</location>
    </subcellularLocation>
</comment>
<dbReference type="SUPFAM" id="SSF63380">
    <property type="entry name" value="Riboflavin synthase domain-like"/>
    <property type="match status" value="1"/>
</dbReference>
<gene>
    <name evidence="11" type="ORF">LTR77_002388</name>
</gene>
<evidence type="ECO:0000259" key="10">
    <source>
        <dbReference type="Pfam" id="PF00970"/>
    </source>
</evidence>
<name>A0AAV9PIC9_9PEZI</name>
<feature type="binding site" evidence="8">
    <location>
        <position position="28"/>
    </location>
    <ligand>
        <name>FAD</name>
        <dbReference type="ChEBI" id="CHEBI:57692"/>
    </ligand>
</feature>
<dbReference type="GO" id="GO:0016491">
    <property type="term" value="F:oxidoreductase activity"/>
    <property type="evidence" value="ECO:0007669"/>
    <property type="project" value="UniProtKB-KW"/>
</dbReference>
<dbReference type="InterPro" id="IPR001834">
    <property type="entry name" value="CBR-like"/>
</dbReference>
<keyword evidence="7" id="KW-0472">Membrane</keyword>
<evidence type="ECO:0000256" key="6">
    <source>
        <dbReference type="ARBA" id="ARBA00023002"/>
    </source>
</evidence>
<evidence type="ECO:0000256" key="3">
    <source>
        <dbReference type="ARBA" id="ARBA00006105"/>
    </source>
</evidence>
<feature type="domain" description="Oxidoreductase FAD/NAD(P)-binding" evidence="9">
    <location>
        <begin position="85"/>
        <end position="191"/>
    </location>
</feature>
<dbReference type="Pfam" id="PF00175">
    <property type="entry name" value="NAD_binding_1"/>
    <property type="match status" value="1"/>
</dbReference>
<evidence type="ECO:0000313" key="11">
    <source>
        <dbReference type="EMBL" id="KAK5173707.1"/>
    </source>
</evidence>
<dbReference type="Gene3D" id="2.40.30.10">
    <property type="entry name" value="Translation factors"/>
    <property type="match status" value="1"/>
</dbReference>
<evidence type="ECO:0000313" key="12">
    <source>
        <dbReference type="Proteomes" id="UP001337655"/>
    </source>
</evidence>
<dbReference type="Proteomes" id="UP001337655">
    <property type="component" value="Unassembled WGS sequence"/>
</dbReference>
<dbReference type="GO" id="GO:0016020">
    <property type="term" value="C:membrane"/>
    <property type="evidence" value="ECO:0007669"/>
    <property type="project" value="UniProtKB-SubCell"/>
</dbReference>
<dbReference type="InterPro" id="IPR008333">
    <property type="entry name" value="Cbr1-like_FAD-bd_dom"/>
</dbReference>
<reference evidence="11 12" key="1">
    <citation type="submission" date="2023-08" db="EMBL/GenBank/DDBJ databases">
        <title>Black Yeasts Isolated from many extreme environments.</title>
        <authorList>
            <person name="Coleine C."/>
            <person name="Stajich J.E."/>
            <person name="Selbmann L."/>
        </authorList>
    </citation>
    <scope>NUCLEOTIDE SEQUENCE [LARGE SCALE GENOMIC DNA]</scope>
    <source>
        <strain evidence="11 12">CCFEE 5935</strain>
    </source>
</reference>
<organism evidence="11 12">
    <name type="scientific">Saxophila tyrrhenica</name>
    <dbReference type="NCBI Taxonomy" id="1690608"/>
    <lineage>
        <taxon>Eukaryota</taxon>
        <taxon>Fungi</taxon>
        <taxon>Dikarya</taxon>
        <taxon>Ascomycota</taxon>
        <taxon>Pezizomycotina</taxon>
        <taxon>Dothideomycetes</taxon>
        <taxon>Dothideomycetidae</taxon>
        <taxon>Mycosphaerellales</taxon>
        <taxon>Extremaceae</taxon>
        <taxon>Saxophila</taxon>
    </lineage>
</organism>
<feature type="binding site" evidence="8">
    <location>
        <position position="26"/>
    </location>
    <ligand>
        <name>FAD</name>
        <dbReference type="ChEBI" id="CHEBI:57692"/>
    </ligand>
</feature>
<feature type="domain" description="Flavoprotein pyridine nucleotide cytochrome reductase-like FAD-binding" evidence="10">
    <location>
        <begin position="23"/>
        <end position="65"/>
    </location>
</feature>
<comment type="caution">
    <text evidence="11">The sequence shown here is derived from an EMBL/GenBank/DDBJ whole genome shotgun (WGS) entry which is preliminary data.</text>
</comment>
<dbReference type="InterPro" id="IPR039261">
    <property type="entry name" value="FNR_nucleotide-bd"/>
</dbReference>
<proteinExistence type="inferred from homology"/>
<dbReference type="AlphaFoldDB" id="A0AAV9PIC9"/>
<evidence type="ECO:0008006" key="13">
    <source>
        <dbReference type="Google" id="ProtNLM"/>
    </source>
</evidence>
<evidence type="ECO:0000256" key="1">
    <source>
        <dbReference type="ARBA" id="ARBA00001974"/>
    </source>
</evidence>
<keyword evidence="4 8" id="KW-0285">Flavoprotein</keyword>
<keyword evidence="6" id="KW-0560">Oxidoreductase</keyword>
<evidence type="ECO:0000256" key="4">
    <source>
        <dbReference type="ARBA" id="ARBA00022630"/>
    </source>
</evidence>
<comment type="similarity">
    <text evidence="3">Belongs to the flavoprotein pyridine nucleotide cytochrome reductase family.</text>
</comment>
<evidence type="ECO:0000256" key="8">
    <source>
        <dbReference type="PIRSR" id="PIRSR601834-1"/>
    </source>
</evidence>
<evidence type="ECO:0000256" key="2">
    <source>
        <dbReference type="ARBA" id="ARBA00004370"/>
    </source>
</evidence>
<dbReference type="PRINTS" id="PR00406">
    <property type="entry name" value="CYTB5RDTASE"/>
</dbReference>
<accession>A0AAV9PIC9</accession>
<dbReference type="InterPro" id="IPR017938">
    <property type="entry name" value="Riboflavin_synthase-like_b-brl"/>
</dbReference>
<protein>
    <recommendedName>
        <fullName evidence="13">Cytochrome-b5 reductase</fullName>
    </recommendedName>
</protein>
<sequence>MEQPTARQPFLERTIYQTGSQPSDIVVKTYFPTASVPGGAMSNILDCIPIGEQVDFQGPTGRIVYQGQGNFEIEGKQNTFRKISLVLGGSGITPGYALIARVVATADEDVEVRVVDSNKTEKDVLLREQLDHFERTSGGRVRIAHVLSHPKESWGGFRGHVEGRIIKESLFPPENDSVAFLCGPPGMIQKAALPALREWGYVEDENLFGF</sequence>
<dbReference type="PANTHER" id="PTHR19370">
    <property type="entry name" value="NADH-CYTOCHROME B5 REDUCTASE"/>
    <property type="match status" value="1"/>
</dbReference>
<feature type="binding site" evidence="8">
    <location>
        <position position="93"/>
    </location>
    <ligand>
        <name>FAD</name>
        <dbReference type="ChEBI" id="CHEBI:57692"/>
    </ligand>
</feature>
<dbReference type="EMBL" id="JAVRRT010000003">
    <property type="protein sequence ID" value="KAK5173707.1"/>
    <property type="molecule type" value="Genomic_DNA"/>
</dbReference>
<comment type="cofactor">
    <cofactor evidence="1 8">
        <name>FAD</name>
        <dbReference type="ChEBI" id="CHEBI:57692"/>
    </cofactor>
</comment>
<dbReference type="Gene3D" id="3.40.50.80">
    <property type="entry name" value="Nucleotide-binding domain of ferredoxin-NADP reductase (FNR) module"/>
    <property type="match status" value="1"/>
</dbReference>
<evidence type="ECO:0000256" key="5">
    <source>
        <dbReference type="ARBA" id="ARBA00022827"/>
    </source>
</evidence>
<dbReference type="GeneID" id="89923735"/>
<dbReference type="RefSeq" id="XP_064662402.1">
    <property type="nucleotide sequence ID" value="XM_064799647.1"/>
</dbReference>
<dbReference type="CDD" id="cd06183">
    <property type="entry name" value="cyt_b5_reduct_like"/>
    <property type="match status" value="1"/>
</dbReference>
<dbReference type="Pfam" id="PF00970">
    <property type="entry name" value="FAD_binding_6"/>
    <property type="match status" value="1"/>
</dbReference>
<dbReference type="PANTHER" id="PTHR19370:SF185">
    <property type="entry name" value="NADH-CYTOCHROME B5 REDUCTASE"/>
    <property type="match status" value="1"/>
</dbReference>